<reference evidence="3" key="3">
    <citation type="submission" date="2022-06" db="UniProtKB">
        <authorList>
            <consortium name="EnsemblPlants"/>
        </authorList>
    </citation>
    <scope>IDENTIFICATION</scope>
</reference>
<reference evidence="4" key="1">
    <citation type="journal article" date="2013" name="Nature">
        <title>Draft genome of the wheat A-genome progenitor Triticum urartu.</title>
        <authorList>
            <person name="Ling H.Q."/>
            <person name="Zhao S."/>
            <person name="Liu D."/>
            <person name="Wang J."/>
            <person name="Sun H."/>
            <person name="Zhang C."/>
            <person name="Fan H."/>
            <person name="Li D."/>
            <person name="Dong L."/>
            <person name="Tao Y."/>
            <person name="Gao C."/>
            <person name="Wu H."/>
            <person name="Li Y."/>
            <person name="Cui Y."/>
            <person name="Guo X."/>
            <person name="Zheng S."/>
            <person name="Wang B."/>
            <person name="Yu K."/>
            <person name="Liang Q."/>
            <person name="Yang W."/>
            <person name="Lou X."/>
            <person name="Chen J."/>
            <person name="Feng M."/>
            <person name="Jian J."/>
            <person name="Zhang X."/>
            <person name="Luo G."/>
            <person name="Jiang Y."/>
            <person name="Liu J."/>
            <person name="Wang Z."/>
            <person name="Sha Y."/>
            <person name="Zhang B."/>
            <person name="Wu H."/>
            <person name="Tang D."/>
            <person name="Shen Q."/>
            <person name="Xue P."/>
            <person name="Zou S."/>
            <person name="Wang X."/>
            <person name="Liu X."/>
            <person name="Wang F."/>
            <person name="Yang Y."/>
            <person name="An X."/>
            <person name="Dong Z."/>
            <person name="Zhang K."/>
            <person name="Zhang X."/>
            <person name="Luo M.C."/>
            <person name="Dvorak J."/>
            <person name="Tong Y."/>
            <person name="Wang J."/>
            <person name="Yang H."/>
            <person name="Li Z."/>
            <person name="Wang D."/>
            <person name="Zhang A."/>
            <person name="Wang J."/>
        </authorList>
    </citation>
    <scope>NUCLEOTIDE SEQUENCE</scope>
    <source>
        <strain evidence="4">cv. G1812</strain>
    </source>
</reference>
<dbReference type="InterPro" id="IPR025315">
    <property type="entry name" value="DUF4220"/>
</dbReference>
<feature type="transmembrane region" description="Helical" evidence="1">
    <location>
        <begin position="12"/>
        <end position="34"/>
    </location>
</feature>
<dbReference type="PANTHER" id="PTHR31325">
    <property type="entry name" value="OS01G0798800 PROTEIN-RELATED"/>
    <property type="match status" value="1"/>
</dbReference>
<keyword evidence="1" id="KW-0472">Membrane</keyword>
<dbReference type="Pfam" id="PF13968">
    <property type="entry name" value="DUF4220"/>
    <property type="match status" value="1"/>
</dbReference>
<name>A0A8R7V9L4_TRIUA</name>
<reference evidence="3" key="2">
    <citation type="submission" date="2018-03" db="EMBL/GenBank/DDBJ databases">
        <title>The Triticum urartu genome reveals the dynamic nature of wheat genome evolution.</title>
        <authorList>
            <person name="Ling H."/>
            <person name="Ma B."/>
            <person name="Shi X."/>
            <person name="Liu H."/>
            <person name="Dong L."/>
            <person name="Sun H."/>
            <person name="Cao Y."/>
            <person name="Gao Q."/>
            <person name="Zheng S."/>
            <person name="Li Y."/>
            <person name="Yu Y."/>
            <person name="Du H."/>
            <person name="Qi M."/>
            <person name="Li Y."/>
            <person name="Yu H."/>
            <person name="Cui Y."/>
            <person name="Wang N."/>
            <person name="Chen C."/>
            <person name="Wu H."/>
            <person name="Zhao Y."/>
            <person name="Zhang J."/>
            <person name="Li Y."/>
            <person name="Zhou W."/>
            <person name="Zhang B."/>
            <person name="Hu W."/>
            <person name="Eijk M."/>
            <person name="Tang J."/>
            <person name="Witsenboer H."/>
            <person name="Zhao S."/>
            <person name="Li Z."/>
            <person name="Zhang A."/>
            <person name="Wang D."/>
            <person name="Liang C."/>
        </authorList>
    </citation>
    <scope>NUCLEOTIDE SEQUENCE [LARGE SCALE GENOMIC DNA]</scope>
    <source>
        <strain evidence="3">cv. G1812</strain>
    </source>
</reference>
<proteinExistence type="predicted"/>
<keyword evidence="1" id="KW-1133">Transmembrane helix</keyword>
<dbReference type="EnsemblPlants" id="TuG1812G0700005627.01.T01">
    <property type="protein sequence ID" value="TuG1812G0700005627.01.T01.cds347787"/>
    <property type="gene ID" value="TuG1812G0700005627.01"/>
</dbReference>
<dbReference type="Proteomes" id="UP000015106">
    <property type="component" value="Chromosome 7"/>
</dbReference>
<keyword evidence="1" id="KW-0812">Transmembrane</keyword>
<accession>A0A8R7V9L4</accession>
<evidence type="ECO:0000259" key="2">
    <source>
        <dbReference type="Pfam" id="PF13968"/>
    </source>
</evidence>
<dbReference type="Gramene" id="TuG1812G0700005627.01.T01">
    <property type="protein sequence ID" value="TuG1812G0700005627.01.T01.cds347787"/>
    <property type="gene ID" value="TuG1812G0700005627.01"/>
</dbReference>
<feature type="domain" description="DUF4220" evidence="2">
    <location>
        <begin position="15"/>
        <end position="134"/>
    </location>
</feature>
<protein>
    <recommendedName>
        <fullName evidence="2">DUF4220 domain-containing protein</fullName>
    </recommendedName>
</protein>
<evidence type="ECO:0000313" key="3">
    <source>
        <dbReference type="EnsemblPlants" id="TuG1812G0700005627.01.T01.cds347787"/>
    </source>
</evidence>
<keyword evidence="4" id="KW-1185">Reference proteome</keyword>
<dbReference type="AlphaFoldDB" id="A0A8R7V9L4"/>
<organism evidence="3 4">
    <name type="scientific">Triticum urartu</name>
    <name type="common">Red wild einkorn</name>
    <name type="synonym">Crithodium urartu</name>
    <dbReference type="NCBI Taxonomy" id="4572"/>
    <lineage>
        <taxon>Eukaryota</taxon>
        <taxon>Viridiplantae</taxon>
        <taxon>Streptophyta</taxon>
        <taxon>Embryophyta</taxon>
        <taxon>Tracheophyta</taxon>
        <taxon>Spermatophyta</taxon>
        <taxon>Magnoliopsida</taxon>
        <taxon>Liliopsida</taxon>
        <taxon>Poales</taxon>
        <taxon>Poaceae</taxon>
        <taxon>BOP clade</taxon>
        <taxon>Pooideae</taxon>
        <taxon>Triticodae</taxon>
        <taxon>Triticeae</taxon>
        <taxon>Triticinae</taxon>
        <taxon>Triticum</taxon>
    </lineage>
</organism>
<sequence>MRRRSTSRVLGTVLWLAYLSADSVAVFVLGHLAARASGPQHELITFWAPFLLVHLGGQDTITALSMQDNELWTRHLLGFVSQVAVAGYVVSKSSWSDRRLLAATVLVFLSGSFKYAGRTSCLFFARPAKIRDQSMHILSKTLRVLKV</sequence>
<evidence type="ECO:0000313" key="4">
    <source>
        <dbReference type="Proteomes" id="UP000015106"/>
    </source>
</evidence>
<evidence type="ECO:0000256" key="1">
    <source>
        <dbReference type="SAM" id="Phobius"/>
    </source>
</evidence>